<evidence type="ECO:0000313" key="1">
    <source>
        <dbReference type="EMBL" id="RKN44064.1"/>
    </source>
</evidence>
<comment type="caution">
    <text evidence="1">The sequence shown here is derived from an EMBL/GenBank/DDBJ whole genome shotgun (WGS) entry which is preliminary data.</text>
</comment>
<sequence length="250" mass="26163">MAGCEPVAVTPKETAAWVRAAARNNADWCAAVCRSHHIGGTFGPRAWSSARRPPAYFPDAVTLRRDAAPADLLPRLGASSRAYAVKDSFAALDLAPHGFAELFAARWIHRRAGLAAPASPALRARPVSTAAGLCDWQRAWHGGERPPDVFRPALLADPAVLLLAFHDRHGGEELAGGAALNRGAGVVGVSNLFASGGTDPAAVWSATVAAAARHFPGLPLVGYEQGDALHEALACGFATLGPLRVWLRHA</sequence>
<protein>
    <submittedName>
        <fullName evidence="1">Uncharacterized protein</fullName>
    </submittedName>
</protein>
<gene>
    <name evidence="1" type="ORF">D7294_08745</name>
</gene>
<evidence type="ECO:0000313" key="2">
    <source>
        <dbReference type="Proteomes" id="UP000272474"/>
    </source>
</evidence>
<reference evidence="1 2" key="1">
    <citation type="journal article" date="2014" name="Int. J. Syst. Evol. Microbiol.">
        <title>Streptomyces hoynatensis sp. nov., isolated from deep marine sediment.</title>
        <authorList>
            <person name="Veyisoglu A."/>
            <person name="Sahin N."/>
        </authorList>
    </citation>
    <scope>NUCLEOTIDE SEQUENCE [LARGE SCALE GENOMIC DNA]</scope>
    <source>
        <strain evidence="1 2">KCTC 29097</strain>
    </source>
</reference>
<organism evidence="1 2">
    <name type="scientific">Streptomyces hoynatensis</name>
    <dbReference type="NCBI Taxonomy" id="1141874"/>
    <lineage>
        <taxon>Bacteria</taxon>
        <taxon>Bacillati</taxon>
        <taxon>Actinomycetota</taxon>
        <taxon>Actinomycetes</taxon>
        <taxon>Kitasatosporales</taxon>
        <taxon>Streptomycetaceae</taxon>
        <taxon>Streptomyces</taxon>
    </lineage>
</organism>
<dbReference type="OrthoDB" id="153065at2"/>
<dbReference type="Proteomes" id="UP000272474">
    <property type="component" value="Unassembled WGS sequence"/>
</dbReference>
<keyword evidence="2" id="KW-1185">Reference proteome</keyword>
<name>A0A3A9Z8A0_9ACTN</name>
<accession>A0A3A9Z8A0</accession>
<proteinExistence type="predicted"/>
<dbReference type="AlphaFoldDB" id="A0A3A9Z8A0"/>
<dbReference type="EMBL" id="RBAL01000004">
    <property type="protein sequence ID" value="RKN44064.1"/>
    <property type="molecule type" value="Genomic_DNA"/>
</dbReference>